<dbReference type="InterPro" id="IPR016084">
    <property type="entry name" value="Haem_Oase-like_multi-hlx"/>
</dbReference>
<evidence type="ECO:0000313" key="1">
    <source>
        <dbReference type="EMBL" id="MFD2143121.1"/>
    </source>
</evidence>
<proteinExistence type="predicted"/>
<dbReference type="EMBL" id="JBHUHD010000001">
    <property type="protein sequence ID" value="MFD2143121.1"/>
    <property type="molecule type" value="Genomic_DNA"/>
</dbReference>
<dbReference type="RefSeq" id="WP_213355857.1">
    <property type="nucleotide sequence ID" value="NZ_JAHBGB010000044.1"/>
</dbReference>
<protein>
    <submittedName>
        <fullName evidence="1">Biliverdin-producing heme oxygenase</fullName>
    </submittedName>
</protein>
<accession>A0ABW4Z406</accession>
<keyword evidence="2" id="KW-1185">Reference proteome</keyword>
<dbReference type="SUPFAM" id="SSF48613">
    <property type="entry name" value="Heme oxygenase-like"/>
    <property type="match status" value="1"/>
</dbReference>
<evidence type="ECO:0000313" key="2">
    <source>
        <dbReference type="Proteomes" id="UP001597299"/>
    </source>
</evidence>
<sequence>MSHDSRRHLLRSLTQQAHAELDASIGGFDSAGDYAGYLKGQYVFRRAVEVGLAGVTWPAGFGDWRPRPLAPLLLADLEDLDLDPPSSTLPAIEMTPADLLGVLYVLEGSGLGARVLHRRAAEIGFDGRFGARHLAAQAGDRESWPAFLALLESAEPFDMGRTVSAALATFAAAGAAFERPLDAVG</sequence>
<dbReference type="Gene3D" id="1.20.910.10">
    <property type="entry name" value="Heme oxygenase-like"/>
    <property type="match status" value="1"/>
</dbReference>
<organism evidence="1 2">
    <name type="scientific">Ancylobacter oerskovii</name>
    <dbReference type="NCBI Taxonomy" id="459519"/>
    <lineage>
        <taxon>Bacteria</taxon>
        <taxon>Pseudomonadati</taxon>
        <taxon>Pseudomonadota</taxon>
        <taxon>Alphaproteobacteria</taxon>
        <taxon>Hyphomicrobiales</taxon>
        <taxon>Xanthobacteraceae</taxon>
        <taxon>Ancylobacter</taxon>
    </lineage>
</organism>
<comment type="caution">
    <text evidence="1">The sequence shown here is derived from an EMBL/GenBank/DDBJ whole genome shotgun (WGS) entry which is preliminary data.</text>
</comment>
<reference evidence="2" key="1">
    <citation type="journal article" date="2019" name="Int. J. Syst. Evol. Microbiol.">
        <title>The Global Catalogue of Microorganisms (GCM) 10K type strain sequencing project: providing services to taxonomists for standard genome sequencing and annotation.</title>
        <authorList>
            <consortium name="The Broad Institute Genomics Platform"/>
            <consortium name="The Broad Institute Genome Sequencing Center for Infectious Disease"/>
            <person name="Wu L."/>
            <person name="Ma J."/>
        </authorList>
    </citation>
    <scope>NUCLEOTIDE SEQUENCE [LARGE SCALE GENOMIC DNA]</scope>
    <source>
        <strain evidence="2">CCM 7435</strain>
    </source>
</reference>
<dbReference type="CDD" id="cd19166">
    <property type="entry name" value="HemeO-bac"/>
    <property type="match status" value="1"/>
</dbReference>
<gene>
    <name evidence="1" type="ORF">ACFSNC_22175</name>
</gene>
<dbReference type="Proteomes" id="UP001597299">
    <property type="component" value="Unassembled WGS sequence"/>
</dbReference>
<name>A0ABW4Z406_9HYPH</name>